<dbReference type="Proteomes" id="UP000280881">
    <property type="component" value="Unassembled WGS sequence"/>
</dbReference>
<evidence type="ECO:0000313" key="2">
    <source>
        <dbReference type="Proteomes" id="UP000280881"/>
    </source>
</evidence>
<dbReference type="GO" id="GO:0050660">
    <property type="term" value="F:flavin adenine dinucleotide binding"/>
    <property type="evidence" value="ECO:0007669"/>
    <property type="project" value="InterPro"/>
</dbReference>
<dbReference type="SUPFAM" id="SSF69796">
    <property type="entry name" value="Thymidylate synthase-complementing protein Thy1"/>
    <property type="match status" value="1"/>
</dbReference>
<dbReference type="GO" id="GO:0050797">
    <property type="term" value="F:thymidylate synthase (FAD) activity"/>
    <property type="evidence" value="ECO:0007669"/>
    <property type="project" value="InterPro"/>
</dbReference>
<dbReference type="Pfam" id="PF02511">
    <property type="entry name" value="Thy1"/>
    <property type="match status" value="1"/>
</dbReference>
<dbReference type="OrthoDB" id="14172at2"/>
<sequence>MVELISQTDDLIKVISTAARVCYSGLPLKELLTRYSKEENEELIKKVVSMGHLSVIEHGVLTFKVEGSLKEELFEIMVDKPYLKITPKEGYFIVSLNLRTAVELLEEKPHLRFVKEIEKFIPPFVRLGT</sequence>
<gene>
    <name evidence="1" type="ORF">C7457_0274</name>
</gene>
<dbReference type="GO" id="GO:0006231">
    <property type="term" value="P:dTMP biosynthetic process"/>
    <property type="evidence" value="ECO:0007669"/>
    <property type="project" value="InterPro"/>
</dbReference>
<name>A0A420W7W4_9BACT</name>
<protein>
    <submittedName>
        <fullName evidence="1">Thymidylate synthase Thy1</fullName>
    </submittedName>
</protein>
<dbReference type="Gene3D" id="3.30.1360.170">
    <property type="match status" value="1"/>
</dbReference>
<dbReference type="InterPro" id="IPR003669">
    <property type="entry name" value="Thymidylate_synthase_ThyX"/>
</dbReference>
<comment type="caution">
    <text evidence="1">The sequence shown here is derived from an EMBL/GenBank/DDBJ whole genome shotgun (WGS) entry which is preliminary data.</text>
</comment>
<dbReference type="EMBL" id="RBIE01000001">
    <property type="protein sequence ID" value="RKQ63403.1"/>
    <property type="molecule type" value="Genomic_DNA"/>
</dbReference>
<evidence type="ECO:0000313" key="1">
    <source>
        <dbReference type="EMBL" id="RKQ63403.1"/>
    </source>
</evidence>
<dbReference type="InterPro" id="IPR036098">
    <property type="entry name" value="Thymidylate_synthase_ThyX_sf"/>
</dbReference>
<accession>A0A420W7W4</accession>
<dbReference type="RefSeq" id="WP_121169651.1">
    <property type="nucleotide sequence ID" value="NZ_RBIE01000001.1"/>
</dbReference>
<organism evidence="1 2">
    <name type="scientific">Thermovibrio guaymasensis</name>
    <dbReference type="NCBI Taxonomy" id="240167"/>
    <lineage>
        <taxon>Bacteria</taxon>
        <taxon>Pseudomonadati</taxon>
        <taxon>Aquificota</taxon>
        <taxon>Aquificia</taxon>
        <taxon>Desulfurobacteriales</taxon>
        <taxon>Desulfurobacteriaceae</taxon>
        <taxon>Thermovibrio</taxon>
    </lineage>
</organism>
<keyword evidence="2" id="KW-1185">Reference proteome</keyword>
<dbReference type="AlphaFoldDB" id="A0A420W7W4"/>
<proteinExistence type="predicted"/>
<reference evidence="1 2" key="1">
    <citation type="submission" date="2018-10" db="EMBL/GenBank/DDBJ databases">
        <title>Genomic Encyclopedia of Type Strains, Phase IV (KMG-IV): sequencing the most valuable type-strain genomes for metagenomic binning, comparative biology and taxonomic classification.</title>
        <authorList>
            <person name="Goeker M."/>
        </authorList>
    </citation>
    <scope>NUCLEOTIDE SEQUENCE [LARGE SCALE GENOMIC DNA]</scope>
    <source>
        <strain evidence="1 2">DSM 15521</strain>
    </source>
</reference>